<accession>A0A0F9CK67</accession>
<dbReference type="EMBL" id="LAZR01035696">
    <property type="protein sequence ID" value="KKL26827.1"/>
    <property type="molecule type" value="Genomic_DNA"/>
</dbReference>
<dbReference type="AlphaFoldDB" id="A0A0F9CK67"/>
<evidence type="ECO:0000313" key="1">
    <source>
        <dbReference type="EMBL" id="KKL26827.1"/>
    </source>
</evidence>
<organism evidence="1">
    <name type="scientific">marine sediment metagenome</name>
    <dbReference type="NCBI Taxonomy" id="412755"/>
    <lineage>
        <taxon>unclassified sequences</taxon>
        <taxon>metagenomes</taxon>
        <taxon>ecological metagenomes</taxon>
    </lineage>
</organism>
<name>A0A0F9CK67_9ZZZZ</name>
<reference evidence="1" key="1">
    <citation type="journal article" date="2015" name="Nature">
        <title>Complex archaea that bridge the gap between prokaryotes and eukaryotes.</title>
        <authorList>
            <person name="Spang A."/>
            <person name="Saw J.H."/>
            <person name="Jorgensen S.L."/>
            <person name="Zaremba-Niedzwiedzka K."/>
            <person name="Martijn J."/>
            <person name="Lind A.E."/>
            <person name="van Eijk R."/>
            <person name="Schleper C."/>
            <person name="Guy L."/>
            <person name="Ettema T.J."/>
        </authorList>
    </citation>
    <scope>NUCLEOTIDE SEQUENCE</scope>
</reference>
<gene>
    <name evidence="1" type="ORF">LCGC14_2391360</name>
</gene>
<comment type="caution">
    <text evidence="1">The sequence shown here is derived from an EMBL/GenBank/DDBJ whole genome shotgun (WGS) entry which is preliminary data.</text>
</comment>
<sequence>MVYQELQDILEILQGKTKEEDFSLNIINQVFLEIVKKKKEKYEEFTQDINL</sequence>
<protein>
    <submittedName>
        <fullName evidence="1">Uncharacterized protein</fullName>
    </submittedName>
</protein>
<feature type="non-terminal residue" evidence="1">
    <location>
        <position position="51"/>
    </location>
</feature>
<proteinExistence type="predicted"/>